<keyword evidence="3" id="KW-1185">Reference proteome</keyword>
<gene>
    <name evidence="2" type="ORF">FHS42_005442</name>
</gene>
<sequence length="269" mass="30461">MNSHRTAQSWFGQAFLDEHTDLIQQERARRHLGDAPGMPAFRDVHEQLTYAFTHGLITAPPTAEVQALLAAGDLAVRDAVAEDAKEQDDRSMALRHPLLLGRWENALRDLGHQVTEQAWVKSPHGLGTLPDDFYALPRAQAMDVLNARRFLAAIQQRRTEYKRCIRQLTLALRERELNDPRTLAFAKAKEAANQSLSDAHPAEYAFIRSVLRPHEVRDGYLPGELVGNDQRAQIKRDVLTALEQGTWQQATPPRPQETQAHQTVHEVQR</sequence>
<dbReference type="EMBL" id="JACHJL010000016">
    <property type="protein sequence ID" value="MBB5938353.1"/>
    <property type="molecule type" value="Genomic_DNA"/>
</dbReference>
<dbReference type="Proteomes" id="UP000588098">
    <property type="component" value="Unassembled WGS sequence"/>
</dbReference>
<accession>A0A7W9QER1</accession>
<reference evidence="2 3" key="1">
    <citation type="submission" date="2020-08" db="EMBL/GenBank/DDBJ databases">
        <title>Genomic Encyclopedia of Type Strains, Phase III (KMG-III): the genomes of soil and plant-associated and newly described type strains.</title>
        <authorList>
            <person name="Whitman W."/>
        </authorList>
    </citation>
    <scope>NUCLEOTIDE SEQUENCE [LARGE SCALE GENOMIC DNA]</scope>
    <source>
        <strain evidence="2 3">CECT 8305</strain>
    </source>
</reference>
<evidence type="ECO:0000313" key="2">
    <source>
        <dbReference type="EMBL" id="MBB5938353.1"/>
    </source>
</evidence>
<evidence type="ECO:0000313" key="3">
    <source>
        <dbReference type="Proteomes" id="UP000588098"/>
    </source>
</evidence>
<dbReference type="RefSeq" id="WP_184576066.1">
    <property type="nucleotide sequence ID" value="NZ_JACHJL010000016.1"/>
</dbReference>
<proteinExistence type="predicted"/>
<name>A0A7W9QER1_9ACTN</name>
<dbReference type="AlphaFoldDB" id="A0A7W9QER1"/>
<feature type="region of interest" description="Disordered" evidence="1">
    <location>
        <begin position="246"/>
        <end position="269"/>
    </location>
</feature>
<comment type="caution">
    <text evidence="2">The sequence shown here is derived from an EMBL/GenBank/DDBJ whole genome shotgun (WGS) entry which is preliminary data.</text>
</comment>
<evidence type="ECO:0000256" key="1">
    <source>
        <dbReference type="SAM" id="MobiDB-lite"/>
    </source>
</evidence>
<feature type="compositionally biased region" description="Polar residues" evidence="1">
    <location>
        <begin position="246"/>
        <end position="262"/>
    </location>
</feature>
<organism evidence="2 3">
    <name type="scientific">Streptomyces zagrosensis</name>
    <dbReference type="NCBI Taxonomy" id="1042984"/>
    <lineage>
        <taxon>Bacteria</taxon>
        <taxon>Bacillati</taxon>
        <taxon>Actinomycetota</taxon>
        <taxon>Actinomycetes</taxon>
        <taxon>Kitasatosporales</taxon>
        <taxon>Streptomycetaceae</taxon>
        <taxon>Streptomyces</taxon>
    </lineage>
</organism>
<protein>
    <submittedName>
        <fullName evidence="2">Uncharacterized protein</fullName>
    </submittedName>
</protein>